<evidence type="ECO:0000313" key="2">
    <source>
        <dbReference type="Proteomes" id="UP000440513"/>
    </source>
</evidence>
<dbReference type="Proteomes" id="UP000440513">
    <property type="component" value="Unassembled WGS sequence"/>
</dbReference>
<protein>
    <submittedName>
        <fullName evidence="1">Uncharacterized protein</fullName>
    </submittedName>
</protein>
<gene>
    <name evidence="1" type="ORF">FYJ57_07365</name>
</gene>
<evidence type="ECO:0000313" key="1">
    <source>
        <dbReference type="EMBL" id="MST66556.1"/>
    </source>
</evidence>
<organism evidence="1 2">
    <name type="scientific">Oliverpabstia intestinalis</name>
    <dbReference type="NCBI Taxonomy" id="2606633"/>
    <lineage>
        <taxon>Bacteria</taxon>
        <taxon>Bacillati</taxon>
        <taxon>Bacillota</taxon>
        <taxon>Clostridia</taxon>
        <taxon>Lachnospirales</taxon>
        <taxon>Lachnospiraceae</taxon>
        <taxon>Oliverpabstia</taxon>
    </lineage>
</organism>
<sequence length="90" mass="11194">MKILRIIAQRFPSFKNLDICFYMQQRVCEEERDSLFCFWTNWEWGIRYNVTADDVESWWLTWWIAWWVSLSKLSWVCMREWKEDGVTLGE</sequence>
<name>A0A7X2P309_9FIRM</name>
<reference evidence="1 2" key="1">
    <citation type="submission" date="2019-08" db="EMBL/GenBank/DDBJ databases">
        <title>In-depth cultivation of the pig gut microbiome towards novel bacterial diversity and tailored functional studies.</title>
        <authorList>
            <person name="Wylensek D."/>
            <person name="Hitch T.C.A."/>
            <person name="Clavel T."/>
        </authorList>
    </citation>
    <scope>NUCLEOTIDE SEQUENCE [LARGE SCALE GENOMIC DNA]</scope>
    <source>
        <strain evidence="1 2">BSM-380-WT-5A</strain>
    </source>
</reference>
<comment type="caution">
    <text evidence="1">The sequence shown here is derived from an EMBL/GenBank/DDBJ whole genome shotgun (WGS) entry which is preliminary data.</text>
</comment>
<accession>A0A7X2P309</accession>
<dbReference type="AlphaFoldDB" id="A0A7X2P309"/>
<keyword evidence="2" id="KW-1185">Reference proteome</keyword>
<proteinExistence type="predicted"/>
<dbReference type="EMBL" id="VUMS01000011">
    <property type="protein sequence ID" value="MST66556.1"/>
    <property type="molecule type" value="Genomic_DNA"/>
</dbReference>